<name>A0A8S5TF16_9CAUD</name>
<proteinExistence type="predicted"/>
<evidence type="ECO:0000313" key="1">
    <source>
        <dbReference type="EMBL" id="DAF61900.1"/>
    </source>
</evidence>
<sequence>MITQSVLFLCQNIHPRSLTLILTQISHSNS</sequence>
<organism evidence="1">
    <name type="scientific">Siphoviridae sp. ctP0x5</name>
    <dbReference type="NCBI Taxonomy" id="2827863"/>
    <lineage>
        <taxon>Viruses</taxon>
        <taxon>Duplodnaviria</taxon>
        <taxon>Heunggongvirae</taxon>
        <taxon>Uroviricota</taxon>
        <taxon>Caudoviricetes</taxon>
    </lineage>
</organism>
<accession>A0A8S5TF16</accession>
<dbReference type="EMBL" id="BK032818">
    <property type="protein sequence ID" value="DAF61900.1"/>
    <property type="molecule type" value="Genomic_DNA"/>
</dbReference>
<protein>
    <submittedName>
        <fullName evidence="1">Uncharacterized protein</fullName>
    </submittedName>
</protein>
<reference evidence="1" key="1">
    <citation type="journal article" date="2021" name="Proc. Natl. Acad. Sci. U.S.A.">
        <title>A Catalog of Tens of Thousands of Viruses from Human Metagenomes Reveals Hidden Associations with Chronic Diseases.</title>
        <authorList>
            <person name="Tisza M.J."/>
            <person name="Buck C.B."/>
        </authorList>
    </citation>
    <scope>NUCLEOTIDE SEQUENCE</scope>
    <source>
        <strain evidence="1">CtP0x5</strain>
    </source>
</reference>